<accession>A0AAW9KF04</accession>
<reference evidence="4 5" key="1">
    <citation type="submission" date="2023-06" db="EMBL/GenBank/DDBJ databases">
        <title>Actinomyces orist ORNL 0101 HMT-893 genome.</title>
        <authorList>
            <person name="Johnston C.D."/>
            <person name="Chen T."/>
            <person name="Dewhirst F.E."/>
        </authorList>
    </citation>
    <scope>NUCLEOTIDE SEQUENCE [LARGE SCALE GENOMIC DNA]</scope>
    <source>
        <strain evidence="4 5">ORNL 0101</strain>
    </source>
</reference>
<gene>
    <name evidence="4" type="ORF">QU665_01140</name>
</gene>
<dbReference type="Pfam" id="PF19701">
    <property type="entry name" value="DUF6199"/>
    <property type="match status" value="1"/>
</dbReference>
<dbReference type="Proteomes" id="UP001289581">
    <property type="component" value="Unassembled WGS sequence"/>
</dbReference>
<dbReference type="RefSeq" id="WP_322911394.1">
    <property type="nucleotide sequence ID" value="NZ_JAXBCZ010000001.1"/>
</dbReference>
<sequence>MAISLILSALLMGGLGLFLMLSDPEALWWSTEAWRYRDPEANEPSERQYAANRGVGCFMVMLALILVALPFLPALHSVSDAETTSADSAGHCMPYAYGCDSGDASPSPRPTASGETVDPFSSAVASPVAGGAPVTLFTPVVEGAVQHHQSDSSEQIGVNPVYYPWTASDQPAAFASAAVIDSKVALATLDPAQATTEGAGGSVLGERTYIVVQLSQPACAITSASASLSNDQASISISVYGLSDVSRCGQPTEGAYVAIPLGDELIQAARSYQAPVYHPLAPTTSPSGASEHTPDPVPGNAWSSTSYDGDYMPTIFRSNRRGKFTETWKDPVTDADIDRNTLVPWVAPSSS</sequence>
<keyword evidence="2" id="KW-0472">Membrane</keyword>
<proteinExistence type="predicted"/>
<evidence type="ECO:0000259" key="3">
    <source>
        <dbReference type="Pfam" id="PF19701"/>
    </source>
</evidence>
<feature type="transmembrane region" description="Helical" evidence="2">
    <location>
        <begin position="50"/>
        <end position="72"/>
    </location>
</feature>
<keyword evidence="2" id="KW-0812">Transmembrane</keyword>
<dbReference type="InterPro" id="IPR045679">
    <property type="entry name" value="DUF6199"/>
</dbReference>
<feature type="domain" description="DUF6199" evidence="3">
    <location>
        <begin position="10"/>
        <end position="69"/>
    </location>
</feature>
<comment type="caution">
    <text evidence="4">The sequence shown here is derived from an EMBL/GenBank/DDBJ whole genome shotgun (WGS) entry which is preliminary data.</text>
</comment>
<keyword evidence="2" id="KW-1133">Transmembrane helix</keyword>
<keyword evidence="5" id="KW-1185">Reference proteome</keyword>
<evidence type="ECO:0000256" key="1">
    <source>
        <dbReference type="SAM" id="MobiDB-lite"/>
    </source>
</evidence>
<evidence type="ECO:0000313" key="5">
    <source>
        <dbReference type="Proteomes" id="UP001289581"/>
    </source>
</evidence>
<dbReference type="EMBL" id="JAXBCZ010000001">
    <property type="protein sequence ID" value="MEA1303700.1"/>
    <property type="molecule type" value="Genomic_DNA"/>
</dbReference>
<evidence type="ECO:0000313" key="4">
    <source>
        <dbReference type="EMBL" id="MEA1303700.1"/>
    </source>
</evidence>
<dbReference type="AlphaFoldDB" id="A0AAW9KF04"/>
<evidence type="ECO:0000256" key="2">
    <source>
        <dbReference type="SAM" id="Phobius"/>
    </source>
</evidence>
<feature type="region of interest" description="Disordered" evidence="1">
    <location>
        <begin position="277"/>
        <end position="305"/>
    </location>
</feature>
<organism evidence="4 5">
    <name type="scientific">Actinomyces oris</name>
    <dbReference type="NCBI Taxonomy" id="544580"/>
    <lineage>
        <taxon>Bacteria</taxon>
        <taxon>Bacillati</taxon>
        <taxon>Actinomycetota</taxon>
        <taxon>Actinomycetes</taxon>
        <taxon>Actinomycetales</taxon>
        <taxon>Actinomycetaceae</taxon>
        <taxon>Actinomyces</taxon>
    </lineage>
</organism>
<name>A0AAW9KF04_9ACTO</name>
<protein>
    <recommendedName>
        <fullName evidence="3">DUF6199 domain-containing protein</fullName>
    </recommendedName>
</protein>